<name>A0A8J2WT80_9CRUS</name>
<dbReference type="PANTHER" id="PTHR13318:SF247">
    <property type="entry name" value="GH16156P"/>
    <property type="match status" value="1"/>
</dbReference>
<feature type="region of interest" description="Disordered" evidence="1">
    <location>
        <begin position="194"/>
        <end position="217"/>
    </location>
</feature>
<reference evidence="2" key="1">
    <citation type="submission" date="2021-11" db="EMBL/GenBank/DDBJ databases">
        <authorList>
            <person name="Schell T."/>
        </authorList>
    </citation>
    <scope>NUCLEOTIDE SEQUENCE</scope>
    <source>
        <strain evidence="2">M5</strain>
    </source>
</reference>
<keyword evidence="3" id="KW-1185">Reference proteome</keyword>
<protein>
    <submittedName>
        <fullName evidence="2">Uncharacterized protein</fullName>
    </submittedName>
</protein>
<evidence type="ECO:0000256" key="1">
    <source>
        <dbReference type="SAM" id="MobiDB-lite"/>
    </source>
</evidence>
<proteinExistence type="predicted"/>
<dbReference type="Proteomes" id="UP000789390">
    <property type="component" value="Unassembled WGS sequence"/>
</dbReference>
<gene>
    <name evidence="2" type="ORF">DGAL_LOCUS14145</name>
</gene>
<organism evidence="2 3">
    <name type="scientific">Daphnia galeata</name>
    <dbReference type="NCBI Taxonomy" id="27404"/>
    <lineage>
        <taxon>Eukaryota</taxon>
        <taxon>Metazoa</taxon>
        <taxon>Ecdysozoa</taxon>
        <taxon>Arthropoda</taxon>
        <taxon>Crustacea</taxon>
        <taxon>Branchiopoda</taxon>
        <taxon>Diplostraca</taxon>
        <taxon>Cladocera</taxon>
        <taxon>Anomopoda</taxon>
        <taxon>Daphniidae</taxon>
        <taxon>Daphnia</taxon>
    </lineage>
</organism>
<dbReference type="GO" id="GO:0019005">
    <property type="term" value="C:SCF ubiquitin ligase complex"/>
    <property type="evidence" value="ECO:0007669"/>
    <property type="project" value="TreeGrafter"/>
</dbReference>
<evidence type="ECO:0000313" key="3">
    <source>
        <dbReference type="Proteomes" id="UP000789390"/>
    </source>
</evidence>
<dbReference type="SUPFAM" id="SSF52047">
    <property type="entry name" value="RNI-like"/>
    <property type="match status" value="1"/>
</dbReference>
<dbReference type="InterPro" id="IPR032675">
    <property type="entry name" value="LRR_dom_sf"/>
</dbReference>
<dbReference type="Gene3D" id="3.80.10.10">
    <property type="entry name" value="Ribonuclease Inhibitor"/>
    <property type="match status" value="2"/>
</dbReference>
<comment type="caution">
    <text evidence="2">The sequence shown here is derived from an EMBL/GenBank/DDBJ whole genome shotgun (WGS) entry which is preliminary data.</text>
</comment>
<dbReference type="InterPro" id="IPR006553">
    <property type="entry name" value="Leu-rich_rpt_Cys-con_subtyp"/>
</dbReference>
<dbReference type="PANTHER" id="PTHR13318">
    <property type="entry name" value="PARTNER OF PAIRED, ISOFORM B-RELATED"/>
    <property type="match status" value="1"/>
</dbReference>
<sequence>MPQKKSAKTLFELCVDNVIKEMDCMWRRKPIEDLDVVDPEISFTPLDKLPTAILEELVGGLQKKKLLDNNLRWIITPKLNTLDLTIKCWERSKEEKMLQHFKHASITCPMLKVLILHGSSVPDEETIGFLNILPTFTNLQVLDISNTSAVDNCFWILGTHCKHLRCLNANNCYEVTDFGIQGLCLDYVEREKDEDEQQDSKTRKTDDPEMRERCTPPRLSNSMETLRLDETEVTKKGIAEALTKLRSLRVLEHQSTVKVLAEMHKADFESEEDVISKYELSEIIFTVKDFQISRNRLWRAVSLCESISVLNISKIGVSDGYMEGIFVDTEGYQRFDLEIIPILKMIGNSLRELSLYLCSVNTFRVSDCCPNLRKLKLDYGRCSDFLTVDEQSERSNYKEKKTFPKLEKLELSCVDISSESLLSLISSSSLKSIVIWDCNTLTDDMLQEASNLNFFPNLEYFELYECDFVTEIGINVLLEESNPLKKIKISTERSLTREKEDWNDKIALNNWQLEIEVDKLMTSEEIYAKFSLEGVDFAQIRRNLFG</sequence>
<dbReference type="EMBL" id="CAKKLH010000303">
    <property type="protein sequence ID" value="CAH0110575.1"/>
    <property type="molecule type" value="Genomic_DNA"/>
</dbReference>
<accession>A0A8J2WT80</accession>
<dbReference type="SMART" id="SM00367">
    <property type="entry name" value="LRR_CC"/>
    <property type="match status" value="3"/>
</dbReference>
<feature type="compositionally biased region" description="Basic and acidic residues" evidence="1">
    <location>
        <begin position="198"/>
        <end position="215"/>
    </location>
</feature>
<dbReference type="OrthoDB" id="6413714at2759"/>
<dbReference type="GO" id="GO:0031146">
    <property type="term" value="P:SCF-dependent proteasomal ubiquitin-dependent protein catabolic process"/>
    <property type="evidence" value="ECO:0007669"/>
    <property type="project" value="TreeGrafter"/>
</dbReference>
<dbReference type="AlphaFoldDB" id="A0A8J2WT80"/>
<evidence type="ECO:0000313" key="2">
    <source>
        <dbReference type="EMBL" id="CAH0110575.1"/>
    </source>
</evidence>